<dbReference type="EMBL" id="MU006218">
    <property type="protein sequence ID" value="KAF2831638.1"/>
    <property type="molecule type" value="Genomic_DNA"/>
</dbReference>
<dbReference type="AlphaFoldDB" id="A0A6A7AFZ4"/>
<name>A0A6A7AFZ4_9PLEO</name>
<evidence type="ECO:0000313" key="2">
    <source>
        <dbReference type="EMBL" id="KAF2831638.1"/>
    </source>
</evidence>
<gene>
    <name evidence="2" type="ORF">CC86DRAFT_283250</name>
</gene>
<keyword evidence="1" id="KW-0732">Signal</keyword>
<evidence type="ECO:0000256" key="1">
    <source>
        <dbReference type="SAM" id="SignalP"/>
    </source>
</evidence>
<accession>A0A6A7AFZ4</accession>
<dbReference type="OrthoDB" id="3760594at2759"/>
<feature type="signal peptide" evidence="1">
    <location>
        <begin position="1"/>
        <end position="17"/>
    </location>
</feature>
<dbReference type="Proteomes" id="UP000799424">
    <property type="component" value="Unassembled WGS sequence"/>
</dbReference>
<proteinExistence type="predicted"/>
<protein>
    <submittedName>
        <fullName evidence="2">Uncharacterized protein</fullName>
    </submittedName>
</protein>
<feature type="chain" id="PRO_5025660241" evidence="1">
    <location>
        <begin position="18"/>
        <end position="86"/>
    </location>
</feature>
<evidence type="ECO:0000313" key="3">
    <source>
        <dbReference type="Proteomes" id="UP000799424"/>
    </source>
</evidence>
<reference evidence="2" key="1">
    <citation type="journal article" date="2020" name="Stud. Mycol.">
        <title>101 Dothideomycetes genomes: a test case for predicting lifestyles and emergence of pathogens.</title>
        <authorList>
            <person name="Haridas S."/>
            <person name="Albert R."/>
            <person name="Binder M."/>
            <person name="Bloem J."/>
            <person name="Labutti K."/>
            <person name="Salamov A."/>
            <person name="Andreopoulos B."/>
            <person name="Baker S."/>
            <person name="Barry K."/>
            <person name="Bills G."/>
            <person name="Bluhm B."/>
            <person name="Cannon C."/>
            <person name="Castanera R."/>
            <person name="Culley D."/>
            <person name="Daum C."/>
            <person name="Ezra D."/>
            <person name="Gonzalez J."/>
            <person name="Henrissat B."/>
            <person name="Kuo A."/>
            <person name="Liang C."/>
            <person name="Lipzen A."/>
            <person name="Lutzoni F."/>
            <person name="Magnuson J."/>
            <person name="Mondo S."/>
            <person name="Nolan M."/>
            <person name="Ohm R."/>
            <person name="Pangilinan J."/>
            <person name="Park H.-J."/>
            <person name="Ramirez L."/>
            <person name="Alfaro M."/>
            <person name="Sun H."/>
            <person name="Tritt A."/>
            <person name="Yoshinaga Y."/>
            <person name="Zwiers L.-H."/>
            <person name="Turgeon B."/>
            <person name="Goodwin S."/>
            <person name="Spatafora J."/>
            <person name="Crous P."/>
            <person name="Grigoriev I."/>
        </authorList>
    </citation>
    <scope>NUCLEOTIDE SEQUENCE</scope>
    <source>
        <strain evidence="2">CBS 113818</strain>
    </source>
</reference>
<organism evidence="2 3">
    <name type="scientific">Ophiobolus disseminans</name>
    <dbReference type="NCBI Taxonomy" id="1469910"/>
    <lineage>
        <taxon>Eukaryota</taxon>
        <taxon>Fungi</taxon>
        <taxon>Dikarya</taxon>
        <taxon>Ascomycota</taxon>
        <taxon>Pezizomycotina</taxon>
        <taxon>Dothideomycetes</taxon>
        <taxon>Pleosporomycetidae</taxon>
        <taxon>Pleosporales</taxon>
        <taxon>Pleosporineae</taxon>
        <taxon>Phaeosphaeriaceae</taxon>
        <taxon>Ophiobolus</taxon>
    </lineage>
</organism>
<sequence length="86" mass="8914">MQFTIATLVTLFAAALSAPTEVTARSDISARQASFTEFATYSETGCAQGKRIGTQVLTTTTQCQNFSSGIAAGKVDIDIPAGCSSE</sequence>
<keyword evidence="3" id="KW-1185">Reference proteome</keyword>